<keyword evidence="5" id="KW-1185">Reference proteome</keyword>
<dbReference type="InterPro" id="IPR048254">
    <property type="entry name" value="CDP_ALCOHOL_P_TRANSF_CS"/>
</dbReference>
<name>A0ABW6A7Y0_9BACT</name>
<proteinExistence type="inferred from homology"/>
<feature type="transmembrane region" description="Helical" evidence="3">
    <location>
        <begin position="83"/>
        <end position="102"/>
    </location>
</feature>
<sequence>MKQVPNYFTLLNLVFGCIAIIVTLQNGFIIYSDPQIGQQFLRIPESIALASVFIGLAAVVDFLDGFLARLLRADSEMGKQLDSLADVVSFGVAPGMIMYQFLRLAIAAEPDGLDSSVLWLLPALLLPVAAAWRLARFNIDTDQKYYFKGLPAPAGGLLIASLPLIYWHGNVDAAVTLLQNKWVLYAIILFTTVITVSTLPLLSLKFKDFSFKNNIPKVVLLAVAVVAGIFTGWLAIPLVIIAYILLSLAFKNSLA</sequence>
<keyword evidence="3" id="KW-0472">Membrane</keyword>
<dbReference type="Gene3D" id="1.20.120.1760">
    <property type="match status" value="1"/>
</dbReference>
<dbReference type="RefSeq" id="WP_386098328.1">
    <property type="nucleotide sequence ID" value="NZ_JBHUOZ010000003.1"/>
</dbReference>
<feature type="transmembrane region" description="Helical" evidence="3">
    <location>
        <begin position="147"/>
        <end position="167"/>
    </location>
</feature>
<reference evidence="5" key="1">
    <citation type="journal article" date="2019" name="Int. J. Syst. Evol. Microbiol.">
        <title>The Global Catalogue of Microorganisms (GCM) 10K type strain sequencing project: providing services to taxonomists for standard genome sequencing and annotation.</title>
        <authorList>
            <consortium name="The Broad Institute Genomics Platform"/>
            <consortium name="The Broad Institute Genome Sequencing Center for Infectious Disease"/>
            <person name="Wu L."/>
            <person name="Ma J."/>
        </authorList>
    </citation>
    <scope>NUCLEOTIDE SEQUENCE [LARGE SCALE GENOMIC DNA]</scope>
    <source>
        <strain evidence="5">KCTC 23299</strain>
    </source>
</reference>
<dbReference type="InterPro" id="IPR000462">
    <property type="entry name" value="CDP-OH_P_trans"/>
</dbReference>
<feature type="transmembrane region" description="Helical" evidence="3">
    <location>
        <begin position="48"/>
        <end position="71"/>
    </location>
</feature>
<keyword evidence="3" id="KW-0812">Transmembrane</keyword>
<organism evidence="4 5">
    <name type="scientific">Terrimonas rubra</name>
    <dbReference type="NCBI Taxonomy" id="1035890"/>
    <lineage>
        <taxon>Bacteria</taxon>
        <taxon>Pseudomonadati</taxon>
        <taxon>Bacteroidota</taxon>
        <taxon>Chitinophagia</taxon>
        <taxon>Chitinophagales</taxon>
        <taxon>Chitinophagaceae</taxon>
        <taxon>Terrimonas</taxon>
    </lineage>
</organism>
<comment type="similarity">
    <text evidence="2">Belongs to the CDP-alcohol phosphatidyltransferase class-I family.</text>
</comment>
<feature type="transmembrane region" description="Helical" evidence="3">
    <location>
        <begin position="117"/>
        <end position="135"/>
    </location>
</feature>
<gene>
    <name evidence="4" type="ORF">ACFS6H_11140</name>
</gene>
<evidence type="ECO:0000313" key="5">
    <source>
        <dbReference type="Proteomes" id="UP001597511"/>
    </source>
</evidence>
<comment type="caution">
    <text evidence="4">The sequence shown here is derived from an EMBL/GenBank/DDBJ whole genome shotgun (WGS) entry which is preliminary data.</text>
</comment>
<evidence type="ECO:0000313" key="4">
    <source>
        <dbReference type="EMBL" id="MFD2920268.1"/>
    </source>
</evidence>
<dbReference type="PROSITE" id="PS00379">
    <property type="entry name" value="CDP_ALCOHOL_P_TRANSF"/>
    <property type="match status" value="1"/>
</dbReference>
<dbReference type="Pfam" id="PF01066">
    <property type="entry name" value="CDP-OH_P_transf"/>
    <property type="match status" value="1"/>
</dbReference>
<keyword evidence="3" id="KW-1133">Transmembrane helix</keyword>
<keyword evidence="1 2" id="KW-0808">Transferase</keyword>
<feature type="transmembrane region" description="Helical" evidence="3">
    <location>
        <begin position="218"/>
        <end position="246"/>
    </location>
</feature>
<evidence type="ECO:0000256" key="2">
    <source>
        <dbReference type="RuleBase" id="RU003750"/>
    </source>
</evidence>
<dbReference type="InterPro" id="IPR043130">
    <property type="entry name" value="CDP-OH_PTrfase_TM_dom"/>
</dbReference>
<dbReference type="EMBL" id="JBHUOZ010000003">
    <property type="protein sequence ID" value="MFD2920268.1"/>
    <property type="molecule type" value="Genomic_DNA"/>
</dbReference>
<accession>A0ABW6A7Y0</accession>
<dbReference type="PROSITE" id="PS51257">
    <property type="entry name" value="PROKAR_LIPOPROTEIN"/>
    <property type="match status" value="1"/>
</dbReference>
<feature type="transmembrane region" description="Helical" evidence="3">
    <location>
        <begin position="182"/>
        <end position="206"/>
    </location>
</feature>
<evidence type="ECO:0000256" key="3">
    <source>
        <dbReference type="SAM" id="Phobius"/>
    </source>
</evidence>
<evidence type="ECO:0000256" key="1">
    <source>
        <dbReference type="ARBA" id="ARBA00022679"/>
    </source>
</evidence>
<protein>
    <submittedName>
        <fullName evidence="4">CDP-alcohol phosphatidyltransferase family protein</fullName>
    </submittedName>
</protein>
<dbReference type="Proteomes" id="UP001597511">
    <property type="component" value="Unassembled WGS sequence"/>
</dbReference>
<feature type="transmembrane region" description="Helical" evidence="3">
    <location>
        <begin position="7"/>
        <end position="28"/>
    </location>
</feature>